<protein>
    <submittedName>
        <fullName evidence="1">Uncharacterized protein</fullName>
    </submittedName>
</protein>
<proteinExistence type="predicted"/>
<evidence type="ECO:0000313" key="1">
    <source>
        <dbReference type="EMBL" id="GAF95183.1"/>
    </source>
</evidence>
<dbReference type="EMBL" id="BARS01013273">
    <property type="protein sequence ID" value="GAF95183.1"/>
    <property type="molecule type" value="Genomic_DNA"/>
</dbReference>
<gene>
    <name evidence="1" type="ORF">S01H1_23155</name>
</gene>
<reference evidence="1" key="1">
    <citation type="journal article" date="2014" name="Front. Microbiol.">
        <title>High frequency of phylogenetically diverse reductive dehalogenase-homologous genes in deep subseafloor sedimentary metagenomes.</title>
        <authorList>
            <person name="Kawai M."/>
            <person name="Futagami T."/>
            <person name="Toyoda A."/>
            <person name="Takaki Y."/>
            <person name="Nishi S."/>
            <person name="Hori S."/>
            <person name="Arai W."/>
            <person name="Tsubouchi T."/>
            <person name="Morono Y."/>
            <person name="Uchiyama I."/>
            <person name="Ito T."/>
            <person name="Fujiyama A."/>
            <person name="Inagaki F."/>
            <person name="Takami H."/>
        </authorList>
    </citation>
    <scope>NUCLEOTIDE SEQUENCE</scope>
    <source>
        <strain evidence="1">Expedition CK06-06</strain>
    </source>
</reference>
<feature type="non-terminal residue" evidence="1">
    <location>
        <position position="161"/>
    </location>
</feature>
<organism evidence="1">
    <name type="scientific">marine sediment metagenome</name>
    <dbReference type="NCBI Taxonomy" id="412755"/>
    <lineage>
        <taxon>unclassified sequences</taxon>
        <taxon>metagenomes</taxon>
        <taxon>ecological metagenomes</taxon>
    </lineage>
</organism>
<dbReference type="AlphaFoldDB" id="X0TNQ2"/>
<comment type="caution">
    <text evidence="1">The sequence shown here is derived from an EMBL/GenBank/DDBJ whole genome shotgun (WGS) entry which is preliminary data.</text>
</comment>
<sequence>TRRVDERRKAARDALDRGADAVALVRRQAAELIAREGWGGDPVAAAAAADSDLEAADLDASDLEGALARAADRRAAIAQTAVTADAVAVAASDALADARRITDQQTERAAQRRRTAELAAAEPAIEASRTELGRALAAEALREVVEARARALRAAELARAA</sequence>
<accession>X0TNQ2</accession>
<name>X0TNQ2_9ZZZZ</name>
<feature type="non-terminal residue" evidence="1">
    <location>
        <position position="1"/>
    </location>
</feature>